<name>A0A0A9GNS7_ARUDO</name>
<sequence>MCEEIVQSITPLASRSTEICSGLFHFNHAIAIYGTLSQDSLM</sequence>
<accession>A0A0A9GNS7</accession>
<dbReference type="AlphaFoldDB" id="A0A0A9GNS7"/>
<reference evidence="1" key="2">
    <citation type="journal article" date="2015" name="Data Brief">
        <title>Shoot transcriptome of the giant reed, Arundo donax.</title>
        <authorList>
            <person name="Barrero R.A."/>
            <person name="Guerrero F.D."/>
            <person name="Moolhuijzen P."/>
            <person name="Goolsby J.A."/>
            <person name="Tidwell J."/>
            <person name="Bellgard S.E."/>
            <person name="Bellgard M.I."/>
        </authorList>
    </citation>
    <scope>NUCLEOTIDE SEQUENCE</scope>
    <source>
        <tissue evidence="1">Shoot tissue taken approximately 20 cm above the soil surface</tissue>
    </source>
</reference>
<protein>
    <submittedName>
        <fullName evidence="1">Uncharacterized protein</fullName>
    </submittedName>
</protein>
<evidence type="ECO:0000313" key="1">
    <source>
        <dbReference type="EMBL" id="JAE24191.1"/>
    </source>
</evidence>
<organism evidence="1">
    <name type="scientific">Arundo donax</name>
    <name type="common">Giant reed</name>
    <name type="synonym">Donax arundinaceus</name>
    <dbReference type="NCBI Taxonomy" id="35708"/>
    <lineage>
        <taxon>Eukaryota</taxon>
        <taxon>Viridiplantae</taxon>
        <taxon>Streptophyta</taxon>
        <taxon>Embryophyta</taxon>
        <taxon>Tracheophyta</taxon>
        <taxon>Spermatophyta</taxon>
        <taxon>Magnoliopsida</taxon>
        <taxon>Liliopsida</taxon>
        <taxon>Poales</taxon>
        <taxon>Poaceae</taxon>
        <taxon>PACMAD clade</taxon>
        <taxon>Arundinoideae</taxon>
        <taxon>Arundineae</taxon>
        <taxon>Arundo</taxon>
    </lineage>
</organism>
<reference evidence="1" key="1">
    <citation type="submission" date="2014-09" db="EMBL/GenBank/DDBJ databases">
        <authorList>
            <person name="Magalhaes I.L.F."/>
            <person name="Oliveira U."/>
            <person name="Santos F.R."/>
            <person name="Vidigal T.H.D.A."/>
            <person name="Brescovit A.D."/>
            <person name="Santos A.J."/>
        </authorList>
    </citation>
    <scope>NUCLEOTIDE SEQUENCE</scope>
    <source>
        <tissue evidence="1">Shoot tissue taken approximately 20 cm above the soil surface</tissue>
    </source>
</reference>
<proteinExistence type="predicted"/>
<dbReference type="EMBL" id="GBRH01173705">
    <property type="protein sequence ID" value="JAE24191.1"/>
    <property type="molecule type" value="Transcribed_RNA"/>
</dbReference>